<evidence type="ECO:0000256" key="1">
    <source>
        <dbReference type="ARBA" id="ARBA00022857"/>
    </source>
</evidence>
<organism evidence="5 6">
    <name type="scientific">Microbulbifer elongatus</name>
    <dbReference type="NCBI Taxonomy" id="86173"/>
    <lineage>
        <taxon>Bacteria</taxon>
        <taxon>Pseudomonadati</taxon>
        <taxon>Pseudomonadota</taxon>
        <taxon>Gammaproteobacteria</taxon>
        <taxon>Cellvibrionales</taxon>
        <taxon>Microbulbiferaceae</taxon>
        <taxon>Microbulbifer</taxon>
    </lineage>
</organism>
<dbReference type="Pfam" id="PF08240">
    <property type="entry name" value="ADH_N"/>
    <property type="match status" value="1"/>
</dbReference>
<sequence length="361" mass="39350">MEKAHHKIPVSPPASTSAKSPAVRKVWRTDKAGAISNLTLREEPLDALHGEHIRVTVRAVGLNFADIFALTGLYSATPKGSFIPGLEFAGVVMQVGATANTDLRVGDRIYGCTRFGGYATVVDVPPQHCRRLPDHWRFAEGAAFPAQSLTAYYALTHLGAVKSGRQVLVQSAAGGVGLQAMRMARQMGANPIGTVSSESKRQFLAQQGFDEIIVRGQDFADQLQQRLDGRPLHCVLDGIGGEIQKQSFAALSPTGRLVVFGVAEFTPGDRPNWLKAAWRYLRRPRYDVMDMISSNRAVLAFNLIWLWQEQALFDELLEGCAALGLPAPHIGHAFSFTQAHAAIEQLRCGRSVGKIVLNIDE</sequence>
<dbReference type="Proteomes" id="UP001205566">
    <property type="component" value="Unassembled WGS sequence"/>
</dbReference>
<dbReference type="SUPFAM" id="SSF50129">
    <property type="entry name" value="GroES-like"/>
    <property type="match status" value="1"/>
</dbReference>
<dbReference type="Gene3D" id="3.90.180.10">
    <property type="entry name" value="Medium-chain alcohol dehydrogenases, catalytic domain"/>
    <property type="match status" value="1"/>
</dbReference>
<dbReference type="InterPro" id="IPR011032">
    <property type="entry name" value="GroES-like_sf"/>
</dbReference>
<evidence type="ECO:0000313" key="6">
    <source>
        <dbReference type="Proteomes" id="UP001205566"/>
    </source>
</evidence>
<gene>
    <name evidence="5" type="ORF">HXX02_10395</name>
</gene>
<evidence type="ECO:0000259" key="4">
    <source>
        <dbReference type="SMART" id="SM00829"/>
    </source>
</evidence>
<reference evidence="5" key="1">
    <citation type="thesis" date="2020" institute="Technische Universitat Dresden" country="Dresden, Germany">
        <title>The Agarolytic System of Microbulbifer elongatus PORT2, Isolated from Batu Karas, Pangandaran West Java Indonesia.</title>
        <authorList>
            <person name="Anggraeni S.R."/>
        </authorList>
    </citation>
    <scope>NUCLEOTIDE SEQUENCE</scope>
    <source>
        <strain evidence="5">PORT2</strain>
    </source>
</reference>
<evidence type="ECO:0000256" key="2">
    <source>
        <dbReference type="ARBA" id="ARBA00023002"/>
    </source>
</evidence>
<proteinExistence type="predicted"/>
<dbReference type="PANTHER" id="PTHR48106:SF13">
    <property type="entry name" value="QUINONE OXIDOREDUCTASE-RELATED"/>
    <property type="match status" value="1"/>
</dbReference>
<comment type="caution">
    <text evidence="5">The sequence shown here is derived from an EMBL/GenBank/DDBJ whole genome shotgun (WGS) entry which is preliminary data.</text>
</comment>
<dbReference type="InterPro" id="IPR020843">
    <property type="entry name" value="ER"/>
</dbReference>
<dbReference type="Pfam" id="PF00107">
    <property type="entry name" value="ADH_zinc_N"/>
    <property type="match status" value="1"/>
</dbReference>
<dbReference type="SMART" id="SM00829">
    <property type="entry name" value="PKS_ER"/>
    <property type="match status" value="1"/>
</dbReference>
<keyword evidence="2" id="KW-0560">Oxidoreductase</keyword>
<dbReference type="PANTHER" id="PTHR48106">
    <property type="entry name" value="QUINONE OXIDOREDUCTASE PIG3-RELATED"/>
    <property type="match status" value="1"/>
</dbReference>
<protein>
    <submittedName>
        <fullName evidence="5">Zinc-binding dehydrogenase</fullName>
    </submittedName>
</protein>
<accession>A0ABT1P156</accession>
<feature type="region of interest" description="Disordered" evidence="3">
    <location>
        <begin position="1"/>
        <end position="22"/>
    </location>
</feature>
<dbReference type="EMBL" id="JACASI010000030">
    <property type="protein sequence ID" value="MCQ3829853.1"/>
    <property type="molecule type" value="Genomic_DNA"/>
</dbReference>
<name>A0ABT1P156_9GAMM</name>
<evidence type="ECO:0000313" key="5">
    <source>
        <dbReference type="EMBL" id="MCQ3829853.1"/>
    </source>
</evidence>
<keyword evidence="6" id="KW-1185">Reference proteome</keyword>
<feature type="domain" description="Enoyl reductase (ER)" evidence="4">
    <location>
        <begin position="33"/>
        <end position="357"/>
    </location>
</feature>
<dbReference type="InterPro" id="IPR036291">
    <property type="entry name" value="NAD(P)-bd_dom_sf"/>
</dbReference>
<evidence type="ECO:0000256" key="3">
    <source>
        <dbReference type="SAM" id="MobiDB-lite"/>
    </source>
</evidence>
<dbReference type="InterPro" id="IPR013154">
    <property type="entry name" value="ADH-like_N"/>
</dbReference>
<keyword evidence="1" id="KW-0521">NADP</keyword>
<dbReference type="InterPro" id="IPR013149">
    <property type="entry name" value="ADH-like_C"/>
</dbReference>
<dbReference type="RefSeq" id="WP_255874886.1">
    <property type="nucleotide sequence ID" value="NZ_JACASI010000030.1"/>
</dbReference>
<dbReference type="SUPFAM" id="SSF51735">
    <property type="entry name" value="NAD(P)-binding Rossmann-fold domains"/>
    <property type="match status" value="1"/>
</dbReference>
<dbReference type="Gene3D" id="3.40.50.720">
    <property type="entry name" value="NAD(P)-binding Rossmann-like Domain"/>
    <property type="match status" value="1"/>
</dbReference>